<accession>X0SAT7</accession>
<evidence type="ECO:0000259" key="1">
    <source>
        <dbReference type="PROSITE" id="PS50956"/>
    </source>
</evidence>
<dbReference type="SUPFAM" id="SSF46785">
    <property type="entry name" value="Winged helix' DNA-binding domain"/>
    <property type="match status" value="1"/>
</dbReference>
<evidence type="ECO:0000313" key="2">
    <source>
        <dbReference type="EMBL" id="GAF78134.1"/>
    </source>
</evidence>
<dbReference type="Pfam" id="PF13412">
    <property type="entry name" value="HTH_24"/>
    <property type="match status" value="1"/>
</dbReference>
<dbReference type="PROSITE" id="PS50956">
    <property type="entry name" value="HTH_ASNC_2"/>
    <property type="match status" value="1"/>
</dbReference>
<dbReference type="GO" id="GO:0043565">
    <property type="term" value="F:sequence-specific DNA binding"/>
    <property type="evidence" value="ECO:0007669"/>
    <property type="project" value="InterPro"/>
</dbReference>
<organism evidence="2">
    <name type="scientific">marine sediment metagenome</name>
    <dbReference type="NCBI Taxonomy" id="412755"/>
    <lineage>
        <taxon>unclassified sequences</taxon>
        <taxon>metagenomes</taxon>
        <taxon>ecological metagenomes</taxon>
    </lineage>
</organism>
<proteinExistence type="predicted"/>
<gene>
    <name evidence="2" type="ORF">S01H1_01178</name>
</gene>
<sequence>MPKNSREQIDADEKKVIRELQKNSKESIDKIAKRCGFSQQKVRRIIKRLEKNKTIWGYYAVVDNEKINMKRYLMLIKRSNKPVKDAINKIIDLTMHHCEGEESDVDII</sequence>
<reference evidence="2" key="1">
    <citation type="journal article" date="2014" name="Front. Microbiol.">
        <title>High frequency of phylogenetically diverse reductive dehalogenase-homologous genes in deep subseafloor sedimentary metagenomes.</title>
        <authorList>
            <person name="Kawai M."/>
            <person name="Futagami T."/>
            <person name="Toyoda A."/>
            <person name="Takaki Y."/>
            <person name="Nishi S."/>
            <person name="Hori S."/>
            <person name="Arai W."/>
            <person name="Tsubouchi T."/>
            <person name="Morono Y."/>
            <person name="Uchiyama I."/>
            <person name="Ito T."/>
            <person name="Fujiyama A."/>
            <person name="Inagaki F."/>
            <person name="Takami H."/>
        </authorList>
    </citation>
    <scope>NUCLEOTIDE SEQUENCE</scope>
    <source>
        <strain evidence="2">Expedition CK06-06</strain>
    </source>
</reference>
<dbReference type="AlphaFoldDB" id="X0SAT7"/>
<dbReference type="Gene3D" id="1.10.10.10">
    <property type="entry name" value="Winged helix-like DNA-binding domain superfamily/Winged helix DNA-binding domain"/>
    <property type="match status" value="1"/>
</dbReference>
<name>X0SAT7_9ZZZZ</name>
<dbReference type="EMBL" id="BARS01000491">
    <property type="protein sequence ID" value="GAF78134.1"/>
    <property type="molecule type" value="Genomic_DNA"/>
</dbReference>
<dbReference type="InterPro" id="IPR036388">
    <property type="entry name" value="WH-like_DNA-bd_sf"/>
</dbReference>
<feature type="non-terminal residue" evidence="2">
    <location>
        <position position="108"/>
    </location>
</feature>
<dbReference type="PANTHER" id="PTHR43413:SF6">
    <property type="entry name" value="REGULATORY PROTEIN ASNC"/>
    <property type="match status" value="1"/>
</dbReference>
<dbReference type="InterPro" id="IPR050684">
    <property type="entry name" value="HTH-Siroheme_Decarb"/>
</dbReference>
<comment type="caution">
    <text evidence="2">The sequence shown here is derived from an EMBL/GenBank/DDBJ whole genome shotgun (WGS) entry which is preliminary data.</text>
</comment>
<dbReference type="PANTHER" id="PTHR43413">
    <property type="entry name" value="TRANSCRIPTIONAL REGULATOR, ASNC FAMILY"/>
    <property type="match status" value="1"/>
</dbReference>
<dbReference type="InterPro" id="IPR036390">
    <property type="entry name" value="WH_DNA-bd_sf"/>
</dbReference>
<protein>
    <recommendedName>
        <fullName evidence="1">HTH asnC-type domain-containing protein</fullName>
    </recommendedName>
</protein>
<dbReference type="PRINTS" id="PR00033">
    <property type="entry name" value="HTHASNC"/>
</dbReference>
<dbReference type="InterPro" id="IPR000485">
    <property type="entry name" value="AsnC-type_HTH_dom"/>
</dbReference>
<feature type="domain" description="HTH asnC-type" evidence="1">
    <location>
        <begin position="9"/>
        <end position="70"/>
    </location>
</feature>